<organism evidence="8 9">
    <name type="scientific">Bifidobacterium catulorum</name>
    <dbReference type="NCBI Taxonomy" id="1630173"/>
    <lineage>
        <taxon>Bacteria</taxon>
        <taxon>Bacillati</taxon>
        <taxon>Actinomycetota</taxon>
        <taxon>Actinomycetes</taxon>
        <taxon>Bifidobacteriales</taxon>
        <taxon>Bifidobacteriaceae</taxon>
        <taxon>Bifidobacterium</taxon>
    </lineage>
</organism>
<dbReference type="SUPFAM" id="SSF52540">
    <property type="entry name" value="P-loop containing nucleoside triphosphate hydrolases"/>
    <property type="match status" value="1"/>
</dbReference>
<comment type="caution">
    <text evidence="8">The sequence shown here is derived from an EMBL/GenBank/DDBJ whole genome shotgun (WGS) entry which is preliminary data.</text>
</comment>
<evidence type="ECO:0000256" key="6">
    <source>
        <dbReference type="ARBA" id="ARBA00023136"/>
    </source>
</evidence>
<comment type="subcellular location">
    <subcellularLocation>
        <location evidence="1">Cell membrane</location>
        <topology evidence="1">Multi-pass membrane protein</topology>
    </subcellularLocation>
</comment>
<evidence type="ECO:0000256" key="1">
    <source>
        <dbReference type="ARBA" id="ARBA00004651"/>
    </source>
</evidence>
<sequence>MTTIFSAAGTTTGNTVPMPTTPLPPAPMPAAVLTGGRILADGVTVGNDTHTTGLNNNDVVIGASGTGKTRGYVLPNLLQCEGSMIVADTKGGLYHRVGPLLESQGYEVQLLDFTDMEFSPYGYNPMSFIRRDEMSGGPNGMDVMALTAALAPDELGGDVFWDRAARMQLSALVGYVMEAMPEDERDLHAVTHLLVNHTLRELNAMFEALLDDNPRSFALLKWRMSTLCFGADRMQSSIMGIMAEKLDCYSYTGPYALFTNPRQVDFARMGERRTALFLNISDTDRSQDRLVNALYMQALQTLCRTADAAPGGRLAVPVRIILDDFAANATIPDFDKVISVIRSREIAVSIILQSVSQLEAMYGPARARTILNNCDHCLYLGGQDVATSRYVATKAGTTVNAVLDMPVGDAYLFTRGSRPRQVRMTRPESHPRYAAMLGAMRRHGPDNASMFDADILGDTGRTDRPSPRHPSGQSFA</sequence>
<keyword evidence="9" id="KW-1185">Reference proteome</keyword>
<dbReference type="OrthoDB" id="226701at2"/>
<keyword evidence="5" id="KW-1133">Transmembrane helix</keyword>
<dbReference type="InterPro" id="IPR027417">
    <property type="entry name" value="P-loop_NTPase"/>
</dbReference>
<protein>
    <submittedName>
        <fullName evidence="8">Uncharacterized protein</fullName>
    </submittedName>
</protein>
<evidence type="ECO:0000256" key="4">
    <source>
        <dbReference type="ARBA" id="ARBA00022692"/>
    </source>
</evidence>
<dbReference type="CDD" id="cd01127">
    <property type="entry name" value="TrwB_TraG_TraD_VirD4"/>
    <property type="match status" value="1"/>
</dbReference>
<comment type="similarity">
    <text evidence="2">Belongs to the VirD4/TraG family.</text>
</comment>
<gene>
    <name evidence="8" type="ORF">DF200_01630</name>
</gene>
<dbReference type="PANTHER" id="PTHR37937">
    <property type="entry name" value="CONJUGATIVE TRANSFER: DNA TRANSPORT"/>
    <property type="match status" value="1"/>
</dbReference>
<dbReference type="EMBL" id="QFFN01000002">
    <property type="protein sequence ID" value="PWG60604.1"/>
    <property type="molecule type" value="Genomic_DNA"/>
</dbReference>
<keyword evidence="6" id="KW-0472">Membrane</keyword>
<dbReference type="InterPro" id="IPR003688">
    <property type="entry name" value="TraG/VirD4"/>
</dbReference>
<evidence type="ECO:0000256" key="3">
    <source>
        <dbReference type="ARBA" id="ARBA00022475"/>
    </source>
</evidence>
<evidence type="ECO:0000313" key="9">
    <source>
        <dbReference type="Proteomes" id="UP000245753"/>
    </source>
</evidence>
<dbReference type="Gene3D" id="1.10.8.80">
    <property type="entry name" value="Magnesium chelatase subunit I, C-Terminal domain"/>
    <property type="match status" value="1"/>
</dbReference>
<dbReference type="RefSeq" id="WP_109136553.1">
    <property type="nucleotide sequence ID" value="NZ_QFFN01000002.1"/>
</dbReference>
<proteinExistence type="inferred from homology"/>
<name>A0A2U2MUV6_9BIFI</name>
<accession>A0A2U2MUV6</accession>
<keyword evidence="4" id="KW-0812">Transmembrane</keyword>
<dbReference type="InterPro" id="IPR051539">
    <property type="entry name" value="T4SS-coupling_protein"/>
</dbReference>
<dbReference type="AlphaFoldDB" id="A0A2U2MUV6"/>
<dbReference type="GO" id="GO:0005886">
    <property type="term" value="C:plasma membrane"/>
    <property type="evidence" value="ECO:0007669"/>
    <property type="project" value="UniProtKB-SubCell"/>
</dbReference>
<feature type="region of interest" description="Disordered" evidence="7">
    <location>
        <begin position="454"/>
        <end position="476"/>
    </location>
</feature>
<evidence type="ECO:0000256" key="2">
    <source>
        <dbReference type="ARBA" id="ARBA00008806"/>
    </source>
</evidence>
<evidence type="ECO:0000256" key="7">
    <source>
        <dbReference type="SAM" id="MobiDB-lite"/>
    </source>
</evidence>
<reference evidence="8 9" key="1">
    <citation type="journal article" date="2018" name="Int. J. Syst. Evol. Microbiol.">
        <title>Bifidobacterium catulorum sp. nov., a novel taxon from the faeces of the baby common marmoset (Callithrix jacchus).</title>
        <authorList>
            <person name="Modesto M."/>
            <person name="Michelini S."/>
            <person name="Oki K."/>
            <person name="Biavati B."/>
            <person name="Watanabe K."/>
            <person name="Mattarelli P."/>
        </authorList>
    </citation>
    <scope>NUCLEOTIDE SEQUENCE [LARGE SCALE GENOMIC DNA]</scope>
    <source>
        <strain evidence="8 9">MRM 8.19</strain>
    </source>
</reference>
<dbReference type="NCBIfam" id="NF045973">
    <property type="entry name" value="conju_CD1115"/>
    <property type="match status" value="1"/>
</dbReference>
<keyword evidence="3" id="KW-1003">Cell membrane</keyword>
<dbReference type="Proteomes" id="UP000245753">
    <property type="component" value="Unassembled WGS sequence"/>
</dbReference>
<dbReference type="Gene3D" id="3.40.50.300">
    <property type="entry name" value="P-loop containing nucleotide triphosphate hydrolases"/>
    <property type="match status" value="1"/>
</dbReference>
<dbReference type="PANTHER" id="PTHR37937:SF1">
    <property type="entry name" value="CONJUGATIVE TRANSFER: DNA TRANSPORT"/>
    <property type="match status" value="1"/>
</dbReference>
<dbReference type="Pfam" id="PF02534">
    <property type="entry name" value="T4SS-DNA_transf"/>
    <property type="match status" value="1"/>
</dbReference>
<evidence type="ECO:0000313" key="8">
    <source>
        <dbReference type="EMBL" id="PWG60604.1"/>
    </source>
</evidence>
<evidence type="ECO:0000256" key="5">
    <source>
        <dbReference type="ARBA" id="ARBA00022989"/>
    </source>
</evidence>